<dbReference type="SUPFAM" id="SSF53474">
    <property type="entry name" value="alpha/beta-Hydrolases"/>
    <property type="match status" value="1"/>
</dbReference>
<gene>
    <name evidence="2" type="ORF">RNA01_38800</name>
</gene>
<dbReference type="Proteomes" id="UP000321717">
    <property type="component" value="Unassembled WGS sequence"/>
</dbReference>
<dbReference type="Pfam" id="PF00561">
    <property type="entry name" value="Abhydrolase_1"/>
    <property type="match status" value="1"/>
</dbReference>
<dbReference type="InterPro" id="IPR050471">
    <property type="entry name" value="AB_hydrolase"/>
</dbReference>
<name>A0A512HNB3_9HYPH</name>
<sequence>MEISASHEGVERYMKNAQDSAPALAFVELKERWGDHIPGNPADLWEWCIRHGETTRALGPYSLELFASDLRELLDRLEIDRCHLAGHSLGGMIAQRFALDHPSRLDRLVILSAAAGRTTEEGASPPIPLHRFHSILRWC</sequence>
<proteinExistence type="predicted"/>
<dbReference type="InterPro" id="IPR029058">
    <property type="entry name" value="AB_hydrolase_fold"/>
</dbReference>
<dbReference type="PANTHER" id="PTHR43433">
    <property type="entry name" value="HYDROLASE, ALPHA/BETA FOLD FAMILY PROTEIN"/>
    <property type="match status" value="1"/>
</dbReference>
<feature type="domain" description="AB hydrolase-1" evidence="1">
    <location>
        <begin position="51"/>
        <end position="113"/>
    </location>
</feature>
<dbReference type="RefSeq" id="WP_235916781.1">
    <property type="nucleotide sequence ID" value="NZ_BJZP01000027.1"/>
</dbReference>
<comment type="caution">
    <text evidence="2">The sequence shown here is derived from an EMBL/GenBank/DDBJ whole genome shotgun (WGS) entry which is preliminary data.</text>
</comment>
<evidence type="ECO:0000313" key="2">
    <source>
        <dbReference type="EMBL" id="GEO86948.1"/>
    </source>
</evidence>
<dbReference type="AlphaFoldDB" id="A0A512HNB3"/>
<keyword evidence="3" id="KW-1185">Reference proteome</keyword>
<dbReference type="Gene3D" id="3.40.50.1820">
    <property type="entry name" value="alpha/beta hydrolase"/>
    <property type="match status" value="1"/>
</dbReference>
<dbReference type="PRINTS" id="PR00111">
    <property type="entry name" value="ABHYDROLASE"/>
</dbReference>
<accession>A0A512HNB3</accession>
<evidence type="ECO:0000313" key="3">
    <source>
        <dbReference type="Proteomes" id="UP000321717"/>
    </source>
</evidence>
<dbReference type="EMBL" id="BJZP01000027">
    <property type="protein sequence ID" value="GEO86948.1"/>
    <property type="molecule type" value="Genomic_DNA"/>
</dbReference>
<organism evidence="2 3">
    <name type="scientific">Ciceribacter naphthalenivorans</name>
    <dbReference type="NCBI Taxonomy" id="1118451"/>
    <lineage>
        <taxon>Bacteria</taxon>
        <taxon>Pseudomonadati</taxon>
        <taxon>Pseudomonadota</taxon>
        <taxon>Alphaproteobacteria</taxon>
        <taxon>Hyphomicrobiales</taxon>
        <taxon>Rhizobiaceae</taxon>
        <taxon>Ciceribacter</taxon>
    </lineage>
</organism>
<reference evidence="2 3" key="1">
    <citation type="submission" date="2019-07" db="EMBL/GenBank/DDBJ databases">
        <title>Whole genome shotgun sequence of Rhizobium naphthalenivorans NBRC 107585.</title>
        <authorList>
            <person name="Hosoyama A."/>
            <person name="Uohara A."/>
            <person name="Ohji S."/>
            <person name="Ichikawa N."/>
        </authorList>
    </citation>
    <scope>NUCLEOTIDE SEQUENCE [LARGE SCALE GENOMIC DNA]</scope>
    <source>
        <strain evidence="2 3">NBRC 107585</strain>
    </source>
</reference>
<evidence type="ECO:0000259" key="1">
    <source>
        <dbReference type="Pfam" id="PF00561"/>
    </source>
</evidence>
<protein>
    <recommendedName>
        <fullName evidence="1">AB hydrolase-1 domain-containing protein</fullName>
    </recommendedName>
</protein>
<dbReference type="InterPro" id="IPR000073">
    <property type="entry name" value="AB_hydrolase_1"/>
</dbReference>
<dbReference type="PANTHER" id="PTHR43433:SF5">
    <property type="entry name" value="AB HYDROLASE-1 DOMAIN-CONTAINING PROTEIN"/>
    <property type="match status" value="1"/>
</dbReference>